<sequence>MLLELNKQNRKLLSVCTPLHSPSPVCYLSFPLGGCSNTHIANCIPCTPPGRDTPTPSMLPSFIPYAPFIP</sequence>
<evidence type="ECO:0000313" key="1">
    <source>
        <dbReference type="EMBL" id="BAU03142.1"/>
    </source>
</evidence>
<feature type="non-terminal residue" evidence="1">
    <location>
        <position position="70"/>
    </location>
</feature>
<protein>
    <submittedName>
        <fullName evidence="1">Uncharacterized protein</fullName>
    </submittedName>
</protein>
<gene>
    <name evidence="1" type="primary">Vigan.UMG018400</name>
    <name evidence="1" type="ORF">VIGAN_UM018400</name>
</gene>
<accession>A0A0S3TDI4</accession>
<reference evidence="1" key="1">
    <citation type="journal article" date="2015" name="Sci. Rep.">
        <title>The power of single molecule real-time sequencing technology in the de novo assembly of a eukaryotic genome.</title>
        <authorList>
            <person name="Sakai H."/>
            <person name="Naito K."/>
            <person name="Ogiso-Tanaka E."/>
            <person name="Takahashi Y."/>
            <person name="Iseki K."/>
            <person name="Muto C."/>
            <person name="Satou K."/>
            <person name="Teruya K."/>
            <person name="Shiroma A."/>
            <person name="Shimoji M."/>
            <person name="Hirano T."/>
            <person name="Itoh T."/>
            <person name="Kaga A."/>
            <person name="Tomooka N."/>
        </authorList>
    </citation>
    <scope>NUCLEOTIDE SEQUENCE</scope>
</reference>
<organism evidence="1">
    <name type="scientific">Vigna angularis var. angularis</name>
    <dbReference type="NCBI Taxonomy" id="157739"/>
    <lineage>
        <taxon>Eukaryota</taxon>
        <taxon>Viridiplantae</taxon>
        <taxon>Streptophyta</taxon>
        <taxon>Embryophyta</taxon>
        <taxon>Tracheophyta</taxon>
        <taxon>Spermatophyta</taxon>
        <taxon>Magnoliopsida</taxon>
        <taxon>eudicotyledons</taxon>
        <taxon>Gunneridae</taxon>
        <taxon>Pentapetalae</taxon>
        <taxon>rosids</taxon>
        <taxon>fabids</taxon>
        <taxon>Fabales</taxon>
        <taxon>Fabaceae</taxon>
        <taxon>Papilionoideae</taxon>
        <taxon>50 kb inversion clade</taxon>
        <taxon>NPAAA clade</taxon>
        <taxon>indigoferoid/millettioid clade</taxon>
        <taxon>Phaseoleae</taxon>
        <taxon>Vigna</taxon>
    </lineage>
</organism>
<proteinExistence type="predicted"/>
<dbReference type="EMBL" id="AP015092">
    <property type="protein sequence ID" value="BAU03142.1"/>
    <property type="molecule type" value="Genomic_DNA"/>
</dbReference>
<dbReference type="AlphaFoldDB" id="A0A0S3TDI4"/>
<name>A0A0S3TDI4_PHAAN</name>